<dbReference type="PANTHER" id="PTHR37319">
    <property type="entry name" value="TRANSPOSASE"/>
    <property type="match status" value="1"/>
</dbReference>
<proteinExistence type="predicted"/>
<dbReference type="InterPro" id="IPR012337">
    <property type="entry name" value="RNaseH-like_sf"/>
</dbReference>
<dbReference type="Gene3D" id="1.10.740.10">
    <property type="entry name" value="Transferase Inhibitor Protein From Tn5, Chain"/>
    <property type="match status" value="1"/>
</dbReference>
<keyword evidence="3" id="KW-1185">Reference proteome</keyword>
<dbReference type="Pfam" id="PF02281">
    <property type="entry name" value="Dimer_Tnp_Tn5"/>
    <property type="match status" value="1"/>
</dbReference>
<dbReference type="InterPro" id="IPR054836">
    <property type="entry name" value="Tn5_transposase"/>
</dbReference>
<dbReference type="Gene3D" id="3.90.350.10">
    <property type="entry name" value="Transposase Inhibitor Protein From Tn5, Chain A, domain 1"/>
    <property type="match status" value="1"/>
</dbReference>
<comment type="caution">
    <text evidence="2">The sequence shown here is derived from an EMBL/GenBank/DDBJ whole genome shotgun (WGS) entry which is preliminary data.</text>
</comment>
<dbReference type="AlphaFoldDB" id="M2ANL8"/>
<dbReference type="Proteomes" id="UP000011529">
    <property type="component" value="Unassembled WGS sequence"/>
</dbReference>
<accession>M2ANL8</accession>
<dbReference type="NCBIfam" id="NF033590">
    <property type="entry name" value="transpos_IS4_3"/>
    <property type="match status" value="1"/>
</dbReference>
<evidence type="ECO:0000259" key="1">
    <source>
        <dbReference type="Pfam" id="PF02281"/>
    </source>
</evidence>
<dbReference type="InterPro" id="IPR047768">
    <property type="entry name" value="Tn5p-like"/>
</dbReference>
<organism evidence="2 3">
    <name type="scientific">Rhodopirellula europaea 6C</name>
    <dbReference type="NCBI Taxonomy" id="1263867"/>
    <lineage>
        <taxon>Bacteria</taxon>
        <taxon>Pseudomonadati</taxon>
        <taxon>Planctomycetota</taxon>
        <taxon>Planctomycetia</taxon>
        <taxon>Pirellulales</taxon>
        <taxon>Pirellulaceae</taxon>
        <taxon>Rhodopirellula</taxon>
    </lineage>
</organism>
<feature type="domain" description="Transposase Tn5 dimerisation" evidence="1">
    <location>
        <begin position="160"/>
        <end position="249"/>
    </location>
</feature>
<evidence type="ECO:0000313" key="3">
    <source>
        <dbReference type="Proteomes" id="UP000011529"/>
    </source>
</evidence>
<gene>
    <name evidence="2" type="ORF">RE6C_00521</name>
</gene>
<sequence length="260" mass="29024">MTGLPIENVTTIEEALSKVAWRGEKTVLIGGRDAPVLPDDKKRLRKQARVSREALVQFRSVRVQVAGTGRSATSKLADTWINVVESLELNPPSGESPIKWVLLTTLPVSTVDEINEVLTGYCFRWLVELYFKTLKSGLHIEDMKYETLERSIRAFSMLAVVAWRVEYLKGATRHDGQSPCTDYFSDDEWMAIMMFLTKRPVDPKSPPTVEAFGTSLAILGGYINKKSQGPPGSKTLWRGMSRFATIVEAFAAFKQMSCGV</sequence>
<evidence type="ECO:0000313" key="2">
    <source>
        <dbReference type="EMBL" id="EMB18725.1"/>
    </source>
</evidence>
<dbReference type="PANTHER" id="PTHR37319:SF1">
    <property type="entry name" value="TRANSPOSASE TN5 DIMERISATION DOMAIN-CONTAINING PROTEIN"/>
    <property type="match status" value="1"/>
</dbReference>
<reference evidence="2" key="2">
    <citation type="journal article" date="2013" name="Mar. Genomics">
        <title>Expression of sulfatases in Rhodopirellula baltica and the diversity of sulfatases in the genus Rhodopirellula.</title>
        <authorList>
            <person name="Wegner C.E."/>
            <person name="Richter-Heitmann T."/>
            <person name="Klindworth A."/>
            <person name="Klockow C."/>
            <person name="Richter M."/>
            <person name="Achstetter T."/>
            <person name="Glockner F.O."/>
            <person name="Harder J."/>
        </authorList>
    </citation>
    <scope>NUCLEOTIDE SEQUENCE [LARGE SCALE GENOMIC DNA]</scope>
    <source>
        <strain evidence="2">6C</strain>
    </source>
</reference>
<dbReference type="InterPro" id="IPR014737">
    <property type="entry name" value="Transposase_Tn5-like_C"/>
</dbReference>
<dbReference type="SUPFAM" id="SSF53098">
    <property type="entry name" value="Ribonuclease H-like"/>
    <property type="match status" value="1"/>
</dbReference>
<name>M2ANL8_9BACT</name>
<protein>
    <submittedName>
        <fullName evidence="2">Transposase IS4 family protein</fullName>
    </submittedName>
</protein>
<dbReference type="PATRIC" id="fig|1263867.3.peg.562"/>
<reference evidence="2" key="1">
    <citation type="submission" date="2012-11" db="EMBL/GenBank/DDBJ databases">
        <title>Permanent draft genomes of Rhodopirellula europaea strain SH398 and 6C.</title>
        <authorList>
            <person name="Richter M."/>
            <person name="Richter-Heitmann T."/>
            <person name="Frank C."/>
            <person name="Harder J."/>
            <person name="Glockner F.O."/>
        </authorList>
    </citation>
    <scope>NUCLEOTIDE SEQUENCE</scope>
    <source>
        <strain evidence="2">6C</strain>
    </source>
</reference>
<dbReference type="EMBL" id="ANMO01000028">
    <property type="protein sequence ID" value="EMB18725.1"/>
    <property type="molecule type" value="Genomic_DNA"/>
</dbReference>
<dbReference type="InterPro" id="IPR003201">
    <property type="entry name" value="Transposase_Tn5"/>
</dbReference>